<evidence type="ECO:0000256" key="2">
    <source>
        <dbReference type="SAM" id="Phobius"/>
    </source>
</evidence>
<feature type="transmembrane region" description="Helical" evidence="2">
    <location>
        <begin position="66"/>
        <end position="85"/>
    </location>
</feature>
<dbReference type="SMART" id="SM00516">
    <property type="entry name" value="SEC14"/>
    <property type="match status" value="1"/>
</dbReference>
<feature type="region of interest" description="Disordered" evidence="1">
    <location>
        <begin position="581"/>
        <end position="600"/>
    </location>
</feature>
<gene>
    <name evidence="4" type="ORF">BU16DRAFT_452616</name>
</gene>
<keyword evidence="2" id="KW-1133">Transmembrane helix</keyword>
<dbReference type="Pfam" id="PF03765">
    <property type="entry name" value="CRAL_TRIO_N"/>
    <property type="match status" value="1"/>
</dbReference>
<dbReference type="Pfam" id="PF00650">
    <property type="entry name" value="CRAL_TRIO"/>
    <property type="match status" value="1"/>
</dbReference>
<dbReference type="SUPFAM" id="SSF46938">
    <property type="entry name" value="CRAL/TRIO N-terminal domain"/>
    <property type="match status" value="1"/>
</dbReference>
<dbReference type="SUPFAM" id="SSF52087">
    <property type="entry name" value="CRAL/TRIO domain"/>
    <property type="match status" value="1"/>
</dbReference>
<proteinExistence type="predicted"/>
<reference evidence="4" key="1">
    <citation type="journal article" date="2020" name="Stud. Mycol.">
        <title>101 Dothideomycetes genomes: a test case for predicting lifestyles and emergence of pathogens.</title>
        <authorList>
            <person name="Haridas S."/>
            <person name="Albert R."/>
            <person name="Binder M."/>
            <person name="Bloem J."/>
            <person name="Labutti K."/>
            <person name="Salamov A."/>
            <person name="Andreopoulos B."/>
            <person name="Baker S."/>
            <person name="Barry K."/>
            <person name="Bills G."/>
            <person name="Bluhm B."/>
            <person name="Cannon C."/>
            <person name="Castanera R."/>
            <person name="Culley D."/>
            <person name="Daum C."/>
            <person name="Ezra D."/>
            <person name="Gonzalez J."/>
            <person name="Henrissat B."/>
            <person name="Kuo A."/>
            <person name="Liang C."/>
            <person name="Lipzen A."/>
            <person name="Lutzoni F."/>
            <person name="Magnuson J."/>
            <person name="Mondo S."/>
            <person name="Nolan M."/>
            <person name="Ohm R."/>
            <person name="Pangilinan J."/>
            <person name="Park H.-J."/>
            <person name="Ramirez L."/>
            <person name="Alfaro M."/>
            <person name="Sun H."/>
            <person name="Tritt A."/>
            <person name="Yoshinaga Y."/>
            <person name="Zwiers L.-H."/>
            <person name="Turgeon B."/>
            <person name="Goodwin S."/>
            <person name="Spatafora J."/>
            <person name="Crous P."/>
            <person name="Grigoriev I."/>
        </authorList>
    </citation>
    <scope>NUCLEOTIDE SEQUENCE</scope>
    <source>
        <strain evidence="4">CBS 269.34</strain>
    </source>
</reference>
<dbReference type="InterPro" id="IPR011074">
    <property type="entry name" value="CRAL/TRIO_N_dom"/>
</dbReference>
<dbReference type="SMART" id="SM01100">
    <property type="entry name" value="CRAL_TRIO_N"/>
    <property type="match status" value="1"/>
</dbReference>
<dbReference type="InterPro" id="IPR001251">
    <property type="entry name" value="CRAL-TRIO_dom"/>
</dbReference>
<dbReference type="CDD" id="cd00170">
    <property type="entry name" value="SEC14"/>
    <property type="match status" value="1"/>
</dbReference>
<sequence length="600" mass="67668">MCRRVARIPTFVYTYTPYRPGPRIPKPSHVRLVSSFSPTAHTLRKPHNTPKSAHAPRHLTQSSTGVVTVGILVAIAIGGVLLIPLTKSASSNTNQLQNTSEVSKTSDPTFITLEMAPQMPPGRPGTLTPEQEVKLREFWAVTLRVFGVYEEPTSEEPNGVTTPRASTTEPPETGGKKEKRKSRLHMFKKSKDKNTDSESALGTSTPSDLSQLTLADGEDKHGETKDFKAALANTTPDDLRKAFWSMVKHDHPDGLLLRFLRARKWDIEKALIMMISTMHWRAGEIHVDDDIIRRGEAAMLEQSKSDDPKIRKEGQDFLDQMRMGKSYLHGIDKEGRPICVVRVRFHRQGEQSEQSLERFTVYTIETARMLLRPPVDTATVIFDMTDFSMANMDYTPVKFMIKCFEANYPESLGAVLVHKSPWIFQGIWSIIRGWLDPVVAGKVHFTKNSDELEAYIPRNQIPKELGGDEDWAYKYVEADPAENAIQANTEPRDQLLAARSEIVRKYEGTVLDWIRSAGKESANEKASLESVRTQRDALAEDLKKNYWELDPYLRARSFYDRTGVIQEGGALNFYPSKEPLKAQSAKPVLNKVETSPDDLD</sequence>
<feature type="compositionally biased region" description="Polar residues" evidence="1">
    <location>
        <begin position="155"/>
        <end position="170"/>
    </location>
</feature>
<feature type="region of interest" description="Disordered" evidence="1">
    <location>
        <begin position="150"/>
        <end position="212"/>
    </location>
</feature>
<keyword evidence="2" id="KW-0812">Transmembrane</keyword>
<evidence type="ECO:0000313" key="4">
    <source>
        <dbReference type="EMBL" id="KAF2500198.1"/>
    </source>
</evidence>
<evidence type="ECO:0000256" key="1">
    <source>
        <dbReference type="SAM" id="MobiDB-lite"/>
    </source>
</evidence>
<organism evidence="4 5">
    <name type="scientific">Lophium mytilinum</name>
    <dbReference type="NCBI Taxonomy" id="390894"/>
    <lineage>
        <taxon>Eukaryota</taxon>
        <taxon>Fungi</taxon>
        <taxon>Dikarya</taxon>
        <taxon>Ascomycota</taxon>
        <taxon>Pezizomycotina</taxon>
        <taxon>Dothideomycetes</taxon>
        <taxon>Pleosporomycetidae</taxon>
        <taxon>Mytilinidiales</taxon>
        <taxon>Mytilinidiaceae</taxon>
        <taxon>Lophium</taxon>
    </lineage>
</organism>
<feature type="compositionally biased region" description="Polar residues" evidence="1">
    <location>
        <begin position="197"/>
        <end position="212"/>
    </location>
</feature>
<accession>A0A6A6R623</accession>
<dbReference type="PANTHER" id="PTHR46590:SF1">
    <property type="entry name" value="PHOSPHATIDYLINOSITOL TRANSFER PROTEIN CSR1"/>
    <property type="match status" value="1"/>
</dbReference>
<feature type="domain" description="CRAL-TRIO" evidence="3">
    <location>
        <begin position="328"/>
        <end position="473"/>
    </location>
</feature>
<dbReference type="Gene3D" id="3.40.525.10">
    <property type="entry name" value="CRAL-TRIO lipid binding domain"/>
    <property type="match status" value="1"/>
</dbReference>
<dbReference type="InterPro" id="IPR036865">
    <property type="entry name" value="CRAL-TRIO_dom_sf"/>
</dbReference>
<keyword evidence="2" id="KW-0472">Membrane</keyword>
<feature type="compositionally biased region" description="Basic residues" evidence="1">
    <location>
        <begin position="177"/>
        <end position="191"/>
    </location>
</feature>
<dbReference type="OrthoDB" id="43460at2759"/>
<name>A0A6A6R623_9PEZI</name>
<feature type="region of interest" description="Disordered" evidence="1">
    <location>
        <begin position="38"/>
        <end position="59"/>
    </location>
</feature>
<evidence type="ECO:0000313" key="5">
    <source>
        <dbReference type="Proteomes" id="UP000799750"/>
    </source>
</evidence>
<protein>
    <recommendedName>
        <fullName evidence="3">CRAL-TRIO domain-containing protein</fullName>
    </recommendedName>
</protein>
<dbReference type="AlphaFoldDB" id="A0A6A6R623"/>
<dbReference type="InterPro" id="IPR036273">
    <property type="entry name" value="CRAL/TRIO_N_dom_sf"/>
</dbReference>
<dbReference type="Proteomes" id="UP000799750">
    <property type="component" value="Unassembled WGS sequence"/>
</dbReference>
<dbReference type="EMBL" id="MU004183">
    <property type="protein sequence ID" value="KAF2500198.1"/>
    <property type="molecule type" value="Genomic_DNA"/>
</dbReference>
<dbReference type="InterPro" id="IPR052432">
    <property type="entry name" value="PITP/CRAL-TRIO"/>
</dbReference>
<keyword evidence="5" id="KW-1185">Reference proteome</keyword>
<dbReference type="PROSITE" id="PS50191">
    <property type="entry name" value="CRAL_TRIO"/>
    <property type="match status" value="1"/>
</dbReference>
<dbReference type="PANTHER" id="PTHR46590">
    <property type="entry name" value="PHOSPHATIDYLINOSITOL TRANSFER PROTEIN CSR1-RELATED"/>
    <property type="match status" value="1"/>
</dbReference>
<evidence type="ECO:0000259" key="3">
    <source>
        <dbReference type="PROSITE" id="PS50191"/>
    </source>
</evidence>